<organism evidence="1 2">
    <name type="scientific">Providencia huashanensis</name>
    <dbReference type="NCBI Taxonomy" id="3037798"/>
    <lineage>
        <taxon>Bacteria</taxon>
        <taxon>Pseudomonadati</taxon>
        <taxon>Pseudomonadota</taxon>
        <taxon>Gammaproteobacteria</taxon>
        <taxon>Enterobacterales</taxon>
        <taxon>Morganellaceae</taxon>
        <taxon>Providencia</taxon>
    </lineage>
</organism>
<keyword evidence="2" id="KW-1185">Reference proteome</keyword>
<comment type="caution">
    <text evidence="1">The sequence shown here is derived from an EMBL/GenBank/DDBJ whole genome shotgun (WGS) entry which is preliminary data.</text>
</comment>
<dbReference type="EMBL" id="JAUQTG010000009">
    <property type="protein sequence ID" value="MDO7857614.1"/>
    <property type="molecule type" value="Genomic_DNA"/>
</dbReference>
<reference evidence="1" key="2">
    <citation type="journal article" date="2024" name="Int. J. Antimicrob. Agents">
        <title>Identification of a novel Providencia species showing multi-drug-resistant in three patients with hospital-acquired infection.</title>
        <authorList>
            <person name="Yang W."/>
            <person name="Chen J."/>
            <person name="Yang F."/>
            <person name="Ji P."/>
            <person name="Shen S."/>
            <person name="Yin D."/>
            <person name="Hu F."/>
        </authorList>
    </citation>
    <scope>NUCLEOTIDE SEQUENCE</scope>
    <source>
        <strain evidence="1">CRE-138-0111</strain>
    </source>
</reference>
<evidence type="ECO:0008006" key="3">
    <source>
        <dbReference type="Google" id="ProtNLM"/>
    </source>
</evidence>
<sequence length="104" mass="12306">MNSKPTKLLQHFKYDKCVKMCEEGWRIVREQEESTVCKVHSLTGKKRSSIQKKNRYFLENSEGKQVYISKQTAESLCFLQRTTLSKVPMTKIGDRYLWIMPSLR</sequence>
<proteinExistence type="predicted"/>
<evidence type="ECO:0000313" key="1">
    <source>
        <dbReference type="EMBL" id="MDO7857614.1"/>
    </source>
</evidence>
<evidence type="ECO:0000313" key="2">
    <source>
        <dbReference type="Proteomes" id="UP001176478"/>
    </source>
</evidence>
<dbReference type="Proteomes" id="UP001176478">
    <property type="component" value="Unassembled WGS sequence"/>
</dbReference>
<protein>
    <recommendedName>
        <fullName evidence="3">NUMOD4 motif-containing protein</fullName>
    </recommendedName>
</protein>
<accession>A0ABT9ATD5</accession>
<name>A0ABT9ATD5_9GAMM</name>
<gene>
    <name evidence="1" type="ORF">Q5E86_14930</name>
</gene>
<reference evidence="1" key="1">
    <citation type="submission" date="2023-07" db="EMBL/GenBank/DDBJ databases">
        <authorList>
            <person name="Yang W."/>
            <person name="Chen J."/>
            <person name="Ji P."/>
            <person name="Hu F."/>
        </authorList>
    </citation>
    <scope>NUCLEOTIDE SEQUENCE</scope>
    <source>
        <strain evidence="1">CRE-138-0111</strain>
    </source>
</reference>